<evidence type="ECO:0000313" key="2">
    <source>
        <dbReference type="Proteomes" id="UP000294933"/>
    </source>
</evidence>
<organism evidence="1 2">
    <name type="scientific">Rickenella mellea</name>
    <dbReference type="NCBI Taxonomy" id="50990"/>
    <lineage>
        <taxon>Eukaryota</taxon>
        <taxon>Fungi</taxon>
        <taxon>Dikarya</taxon>
        <taxon>Basidiomycota</taxon>
        <taxon>Agaricomycotina</taxon>
        <taxon>Agaricomycetes</taxon>
        <taxon>Hymenochaetales</taxon>
        <taxon>Rickenellaceae</taxon>
        <taxon>Rickenella</taxon>
    </lineage>
</organism>
<accession>A0A4Y7Q130</accession>
<gene>
    <name evidence="1" type="ORF">BD410DRAFT_804872</name>
</gene>
<dbReference type="Proteomes" id="UP000294933">
    <property type="component" value="Unassembled WGS sequence"/>
</dbReference>
<name>A0A4Y7Q130_9AGAM</name>
<reference evidence="1 2" key="1">
    <citation type="submission" date="2018-06" db="EMBL/GenBank/DDBJ databases">
        <title>A transcriptomic atlas of mushroom development highlights an independent origin of complex multicellularity.</title>
        <authorList>
            <consortium name="DOE Joint Genome Institute"/>
            <person name="Krizsan K."/>
            <person name="Almasi E."/>
            <person name="Merenyi Z."/>
            <person name="Sahu N."/>
            <person name="Viragh M."/>
            <person name="Koszo T."/>
            <person name="Mondo S."/>
            <person name="Kiss B."/>
            <person name="Balint B."/>
            <person name="Kues U."/>
            <person name="Barry K."/>
            <person name="Hegedus J.C."/>
            <person name="Henrissat B."/>
            <person name="Johnson J."/>
            <person name="Lipzen A."/>
            <person name="Ohm R."/>
            <person name="Nagy I."/>
            <person name="Pangilinan J."/>
            <person name="Yan J."/>
            <person name="Xiong Y."/>
            <person name="Grigoriev I.V."/>
            <person name="Hibbett D.S."/>
            <person name="Nagy L.G."/>
        </authorList>
    </citation>
    <scope>NUCLEOTIDE SEQUENCE [LARGE SCALE GENOMIC DNA]</scope>
    <source>
        <strain evidence="1 2">SZMC22713</strain>
    </source>
</reference>
<sequence length="288" mass="32582">MHMKMMQRKMWINNAVCKVKKVKEERMGEKVKQSLQKYCHVRGLLVKEDPKLKLGANYRSVSVFPPDGKPLFGIFIGTGHIGTNGGGKKASISVIAADHPSTAGIVVTTAHKLFEVTSISANICTTAPLHRWQFCRSDAAVFITTSIFRTTEEYPENGMLVFFWRVAAYTVGILHFHDKIGCVRIRLDSRLIVLYFGATRHAGEGLSTSPAHHKYPWTLMGYPYPQILPTGIFNALRHEIPYFIMSYPWVPVQTLTGNLDSRVQVLQVFPRIRVHPRMNSCSALRRRV</sequence>
<evidence type="ECO:0000313" key="1">
    <source>
        <dbReference type="EMBL" id="TDL20500.1"/>
    </source>
</evidence>
<dbReference type="AlphaFoldDB" id="A0A4Y7Q130"/>
<dbReference type="EMBL" id="ML170187">
    <property type="protein sequence ID" value="TDL20500.1"/>
    <property type="molecule type" value="Genomic_DNA"/>
</dbReference>
<dbReference type="VEuPathDB" id="FungiDB:BD410DRAFT_804872"/>
<proteinExistence type="predicted"/>
<keyword evidence="2" id="KW-1185">Reference proteome</keyword>
<protein>
    <submittedName>
        <fullName evidence="1">Uncharacterized protein</fullName>
    </submittedName>
</protein>